<evidence type="ECO:0000256" key="3">
    <source>
        <dbReference type="ARBA" id="ARBA00022723"/>
    </source>
</evidence>
<keyword evidence="3" id="KW-0479">Metal-binding</keyword>
<feature type="transmembrane region" description="Helical" evidence="7">
    <location>
        <begin position="97"/>
        <end position="118"/>
    </location>
</feature>
<dbReference type="Proteomes" id="UP000319908">
    <property type="component" value="Unassembled WGS sequence"/>
</dbReference>
<keyword evidence="7" id="KW-1133">Transmembrane helix</keyword>
<dbReference type="Pfam" id="PF01435">
    <property type="entry name" value="Peptidase_M48"/>
    <property type="match status" value="1"/>
</dbReference>
<evidence type="ECO:0000259" key="8">
    <source>
        <dbReference type="Pfam" id="PF01435"/>
    </source>
</evidence>
<evidence type="ECO:0000256" key="7">
    <source>
        <dbReference type="SAM" id="Phobius"/>
    </source>
</evidence>
<evidence type="ECO:0000256" key="4">
    <source>
        <dbReference type="ARBA" id="ARBA00022801"/>
    </source>
</evidence>
<evidence type="ECO:0000313" key="10">
    <source>
        <dbReference type="Proteomes" id="UP000319908"/>
    </source>
</evidence>
<keyword evidence="10" id="KW-1185">Reference proteome</keyword>
<gene>
    <name evidence="9" type="primary">htpX_1</name>
    <name evidence="9" type="ORF">Poly21_08170</name>
</gene>
<protein>
    <submittedName>
        <fullName evidence="9">Protease HtpX</fullName>
    </submittedName>
</protein>
<dbReference type="GO" id="GO:0004222">
    <property type="term" value="F:metalloendopeptidase activity"/>
    <property type="evidence" value="ECO:0007669"/>
    <property type="project" value="InterPro"/>
</dbReference>
<dbReference type="GO" id="GO:0046872">
    <property type="term" value="F:metal ion binding"/>
    <property type="evidence" value="ECO:0007669"/>
    <property type="project" value="UniProtKB-KW"/>
</dbReference>
<feature type="transmembrane region" description="Helical" evidence="7">
    <location>
        <begin position="139"/>
        <end position="158"/>
    </location>
</feature>
<sequence length="449" mass="49223">MSGAVNSQAVPSSRAVLASCLLVGGWVLLAHAVAFWLARRVLIRSKSASQGSEQLRVVMETVRWLAIPITLLCHFAFSLPTWLSAQPFFEHSMTLQAAGLLAPGMIVLLATWSAEYWYTAFVNHRPRMLASYASVLMHNLRGGPAWLIVPTLVFLALSDVAELVKDELLVSSEWPASYAMALTWGLIAGGGLVLAIAFPWLVRWIAKTEPLNLEFRLEIETWLQRCGISTHPLLGMQIARWDTSHRMLNAMVAGIVRPGRLLLLSDRLLDELPRGGRLMVVMHELAHVRRHHLLIRMVAILPAWLISSWSSSLLVEIGLLSHAWALGVGGALGLITTVLTLGAVSHLSELDADATACRLAVEACQSEIATDSLEVEQVVGLSQYPAGEPMTVAMAADMLADALIRVTADHPAARKFSWLHPSLETRVERLRRIARPLPEFASDSHTLAV</sequence>
<keyword evidence="2 9" id="KW-0645">Protease</keyword>
<evidence type="ECO:0000256" key="5">
    <source>
        <dbReference type="ARBA" id="ARBA00022833"/>
    </source>
</evidence>
<evidence type="ECO:0000313" key="9">
    <source>
        <dbReference type="EMBL" id="TWU18653.1"/>
    </source>
</evidence>
<keyword evidence="4" id="KW-0378">Hydrolase</keyword>
<comment type="cofactor">
    <cofactor evidence="1">
        <name>Zn(2+)</name>
        <dbReference type="ChEBI" id="CHEBI:29105"/>
    </cofactor>
</comment>
<evidence type="ECO:0000256" key="2">
    <source>
        <dbReference type="ARBA" id="ARBA00022670"/>
    </source>
</evidence>
<feature type="transmembrane region" description="Helical" evidence="7">
    <location>
        <begin position="57"/>
        <end position="77"/>
    </location>
</feature>
<feature type="transmembrane region" description="Helical" evidence="7">
    <location>
        <begin position="323"/>
        <end position="344"/>
    </location>
</feature>
<comment type="caution">
    <text evidence="9">The sequence shown here is derived from an EMBL/GenBank/DDBJ whole genome shotgun (WGS) entry which is preliminary data.</text>
</comment>
<dbReference type="Gene3D" id="3.30.2010.10">
    <property type="entry name" value="Metalloproteases ('zincins'), catalytic domain"/>
    <property type="match status" value="1"/>
</dbReference>
<dbReference type="AlphaFoldDB" id="A0A5C6C2A0"/>
<keyword evidence="6" id="KW-0482">Metalloprotease</keyword>
<evidence type="ECO:0000256" key="1">
    <source>
        <dbReference type="ARBA" id="ARBA00001947"/>
    </source>
</evidence>
<proteinExistence type="predicted"/>
<organism evidence="9 10">
    <name type="scientific">Allorhodopirellula heiligendammensis</name>
    <dbReference type="NCBI Taxonomy" id="2714739"/>
    <lineage>
        <taxon>Bacteria</taxon>
        <taxon>Pseudomonadati</taxon>
        <taxon>Planctomycetota</taxon>
        <taxon>Planctomycetia</taxon>
        <taxon>Pirellulales</taxon>
        <taxon>Pirellulaceae</taxon>
        <taxon>Allorhodopirellula</taxon>
    </lineage>
</organism>
<evidence type="ECO:0000256" key="6">
    <source>
        <dbReference type="ARBA" id="ARBA00023049"/>
    </source>
</evidence>
<keyword evidence="5" id="KW-0862">Zinc</keyword>
<accession>A0A5C6C2A0</accession>
<keyword evidence="7" id="KW-0812">Transmembrane</keyword>
<name>A0A5C6C2A0_9BACT</name>
<feature type="transmembrane region" description="Helical" evidence="7">
    <location>
        <begin position="293"/>
        <end position="311"/>
    </location>
</feature>
<reference evidence="9 10" key="1">
    <citation type="journal article" date="2020" name="Antonie Van Leeuwenhoek">
        <title>Rhodopirellula heiligendammensis sp. nov., Rhodopirellula pilleata sp. nov., and Rhodopirellula solitaria sp. nov. isolated from natural or artificial marine surfaces in Northern Germany and California, USA, and emended description of the genus Rhodopirellula.</title>
        <authorList>
            <person name="Kallscheuer N."/>
            <person name="Wiegand S."/>
            <person name="Jogler M."/>
            <person name="Boedeker C."/>
            <person name="Peeters S.H."/>
            <person name="Rast P."/>
            <person name="Heuer A."/>
            <person name="Jetten M.S.M."/>
            <person name="Rohde M."/>
            <person name="Jogler C."/>
        </authorList>
    </citation>
    <scope>NUCLEOTIDE SEQUENCE [LARGE SCALE GENOMIC DNA]</scope>
    <source>
        <strain evidence="9 10">Poly21</strain>
    </source>
</reference>
<keyword evidence="7" id="KW-0472">Membrane</keyword>
<feature type="transmembrane region" description="Helical" evidence="7">
    <location>
        <begin position="178"/>
        <end position="202"/>
    </location>
</feature>
<dbReference type="InterPro" id="IPR001915">
    <property type="entry name" value="Peptidase_M48"/>
</dbReference>
<dbReference type="EMBL" id="SJPU01000001">
    <property type="protein sequence ID" value="TWU18653.1"/>
    <property type="molecule type" value="Genomic_DNA"/>
</dbReference>
<feature type="domain" description="Peptidase M48" evidence="8">
    <location>
        <begin position="244"/>
        <end position="433"/>
    </location>
</feature>
<dbReference type="GO" id="GO:0006508">
    <property type="term" value="P:proteolysis"/>
    <property type="evidence" value="ECO:0007669"/>
    <property type="project" value="UniProtKB-KW"/>
</dbReference>
<feature type="transmembrane region" description="Helical" evidence="7">
    <location>
        <begin position="15"/>
        <end position="37"/>
    </location>
</feature>